<comment type="caution">
    <text evidence="3">The sequence shown here is derived from an EMBL/GenBank/DDBJ whole genome shotgun (WGS) entry which is preliminary data.</text>
</comment>
<dbReference type="InterPro" id="IPR008613">
    <property type="entry name" value="Excalibur_Ca-bd_domain"/>
</dbReference>
<feature type="region of interest" description="Disordered" evidence="1">
    <location>
        <begin position="125"/>
        <end position="147"/>
    </location>
</feature>
<feature type="domain" description="Excalibur calcium-binding" evidence="2">
    <location>
        <begin position="111"/>
        <end position="147"/>
    </location>
</feature>
<evidence type="ECO:0000313" key="3">
    <source>
        <dbReference type="EMBL" id="NYH53452.1"/>
    </source>
</evidence>
<accession>A0A7Y9XCU4</accession>
<reference evidence="3 4" key="1">
    <citation type="submission" date="2020-07" db="EMBL/GenBank/DDBJ databases">
        <title>Sequencing the genomes of 1000 actinobacteria strains.</title>
        <authorList>
            <person name="Klenk H.-P."/>
        </authorList>
    </citation>
    <scope>NUCLEOTIDE SEQUENCE [LARGE SCALE GENOMIC DNA]</scope>
    <source>
        <strain evidence="3 4">DSM 45278</strain>
    </source>
</reference>
<sequence length="147" mass="14141">MSLPPPVNNMSAGAKAGLGCLGCFGALVLTAIVGSCASALAGSGSDQAGPPPPAETVTATATVEPTATATATEEIEVEVTVTATETVTETVTERPDGVGTGGGDTGGGSVYFQNCDAARAAGAAPVRRGDAGYGGHLDRDGDGVGCE</sequence>
<evidence type="ECO:0000256" key="1">
    <source>
        <dbReference type="SAM" id="MobiDB-lite"/>
    </source>
</evidence>
<evidence type="ECO:0000259" key="2">
    <source>
        <dbReference type="SMART" id="SM00894"/>
    </source>
</evidence>
<protein>
    <recommendedName>
        <fullName evidence="2">Excalibur calcium-binding domain-containing protein</fullName>
    </recommendedName>
</protein>
<feature type="compositionally biased region" description="Basic and acidic residues" evidence="1">
    <location>
        <begin position="136"/>
        <end position="147"/>
    </location>
</feature>
<dbReference type="Pfam" id="PF05901">
    <property type="entry name" value="Excalibur"/>
    <property type="match status" value="1"/>
</dbReference>
<gene>
    <name evidence="3" type="ORF">HNR06_003041</name>
</gene>
<dbReference type="RefSeq" id="WP_179810415.1">
    <property type="nucleotide sequence ID" value="NZ_JACCHL010000001.1"/>
</dbReference>
<dbReference type="AlphaFoldDB" id="A0A7Y9XCU4"/>
<proteinExistence type="predicted"/>
<dbReference type="Proteomes" id="UP000584931">
    <property type="component" value="Unassembled WGS sequence"/>
</dbReference>
<evidence type="ECO:0000313" key="4">
    <source>
        <dbReference type="Proteomes" id="UP000584931"/>
    </source>
</evidence>
<organism evidence="3 4">
    <name type="scientific">Nocardiopsis sinuspersici</name>
    <dbReference type="NCBI Taxonomy" id="501010"/>
    <lineage>
        <taxon>Bacteria</taxon>
        <taxon>Bacillati</taxon>
        <taxon>Actinomycetota</taxon>
        <taxon>Actinomycetes</taxon>
        <taxon>Streptosporangiales</taxon>
        <taxon>Nocardiopsidaceae</taxon>
        <taxon>Nocardiopsis</taxon>
    </lineage>
</organism>
<dbReference type="SMART" id="SM00894">
    <property type="entry name" value="Excalibur"/>
    <property type="match status" value="1"/>
</dbReference>
<name>A0A7Y9XCU4_9ACTN</name>
<dbReference type="EMBL" id="JACCHL010000001">
    <property type="protein sequence ID" value="NYH53452.1"/>
    <property type="molecule type" value="Genomic_DNA"/>
</dbReference>